<proteinExistence type="predicted"/>
<accession>A0A0E9WGV1</accession>
<reference evidence="1" key="1">
    <citation type="submission" date="2014-11" db="EMBL/GenBank/DDBJ databases">
        <authorList>
            <person name="Amaro Gonzalez C."/>
        </authorList>
    </citation>
    <scope>NUCLEOTIDE SEQUENCE</scope>
</reference>
<evidence type="ECO:0000313" key="1">
    <source>
        <dbReference type="EMBL" id="JAH89516.1"/>
    </source>
</evidence>
<dbReference type="EMBL" id="GBXM01019061">
    <property type="protein sequence ID" value="JAH89516.1"/>
    <property type="molecule type" value="Transcribed_RNA"/>
</dbReference>
<reference evidence="1" key="2">
    <citation type="journal article" date="2015" name="Fish Shellfish Immunol.">
        <title>Early steps in the European eel (Anguilla anguilla)-Vibrio vulnificus interaction in the gills: Role of the RtxA13 toxin.</title>
        <authorList>
            <person name="Callol A."/>
            <person name="Pajuelo D."/>
            <person name="Ebbesson L."/>
            <person name="Teles M."/>
            <person name="MacKenzie S."/>
            <person name="Amaro C."/>
        </authorList>
    </citation>
    <scope>NUCLEOTIDE SEQUENCE</scope>
</reference>
<organism evidence="1">
    <name type="scientific">Anguilla anguilla</name>
    <name type="common">European freshwater eel</name>
    <name type="synonym">Muraena anguilla</name>
    <dbReference type="NCBI Taxonomy" id="7936"/>
    <lineage>
        <taxon>Eukaryota</taxon>
        <taxon>Metazoa</taxon>
        <taxon>Chordata</taxon>
        <taxon>Craniata</taxon>
        <taxon>Vertebrata</taxon>
        <taxon>Euteleostomi</taxon>
        <taxon>Actinopterygii</taxon>
        <taxon>Neopterygii</taxon>
        <taxon>Teleostei</taxon>
        <taxon>Anguilliformes</taxon>
        <taxon>Anguillidae</taxon>
        <taxon>Anguilla</taxon>
    </lineage>
</organism>
<sequence>MYIRPETLSKLLAEIKHILIIDRCMDETYFYITLLQHCP</sequence>
<dbReference type="AlphaFoldDB" id="A0A0E9WGV1"/>
<protein>
    <submittedName>
        <fullName evidence="1">Uncharacterized protein</fullName>
    </submittedName>
</protein>
<name>A0A0E9WGV1_ANGAN</name>